<organism evidence="11 12">
    <name type="scientific">Crucibulum laeve</name>
    <dbReference type="NCBI Taxonomy" id="68775"/>
    <lineage>
        <taxon>Eukaryota</taxon>
        <taxon>Fungi</taxon>
        <taxon>Dikarya</taxon>
        <taxon>Basidiomycota</taxon>
        <taxon>Agaricomycotina</taxon>
        <taxon>Agaricomycetes</taxon>
        <taxon>Agaricomycetidae</taxon>
        <taxon>Agaricales</taxon>
        <taxon>Agaricineae</taxon>
        <taxon>Nidulariaceae</taxon>
        <taxon>Crucibulum</taxon>
    </lineage>
</organism>
<feature type="transmembrane region" description="Helical" evidence="10">
    <location>
        <begin position="46"/>
        <end position="71"/>
    </location>
</feature>
<keyword evidence="4 9" id="KW-0812">Transmembrane</keyword>
<dbReference type="OrthoDB" id="3222at2759"/>
<evidence type="ECO:0000256" key="4">
    <source>
        <dbReference type="ARBA" id="ARBA00022692"/>
    </source>
</evidence>
<keyword evidence="6 10" id="KW-1133">Transmembrane helix</keyword>
<dbReference type="GO" id="GO:0005886">
    <property type="term" value="C:plasma membrane"/>
    <property type="evidence" value="ECO:0007669"/>
    <property type="project" value="TreeGrafter"/>
</dbReference>
<dbReference type="GO" id="GO:0015250">
    <property type="term" value="F:water channel activity"/>
    <property type="evidence" value="ECO:0007669"/>
    <property type="project" value="TreeGrafter"/>
</dbReference>
<proteinExistence type="inferred from homology"/>
<dbReference type="InterPro" id="IPR022357">
    <property type="entry name" value="MIP_CS"/>
</dbReference>
<feature type="transmembrane region" description="Helical" evidence="10">
    <location>
        <begin position="83"/>
        <end position="103"/>
    </location>
</feature>
<evidence type="ECO:0000256" key="7">
    <source>
        <dbReference type="ARBA" id="ARBA00023136"/>
    </source>
</evidence>
<evidence type="ECO:0000313" key="11">
    <source>
        <dbReference type="EMBL" id="TFK39580.1"/>
    </source>
</evidence>
<feature type="transmembrane region" description="Helical" evidence="10">
    <location>
        <begin position="7"/>
        <end position="26"/>
    </location>
</feature>
<feature type="transmembrane region" description="Helical" evidence="10">
    <location>
        <begin position="138"/>
        <end position="157"/>
    </location>
</feature>
<dbReference type="PRINTS" id="PR00783">
    <property type="entry name" value="MINTRINSICP"/>
</dbReference>
<dbReference type="EMBL" id="ML213599">
    <property type="protein sequence ID" value="TFK39580.1"/>
    <property type="molecule type" value="Genomic_DNA"/>
</dbReference>
<evidence type="ECO:0000256" key="9">
    <source>
        <dbReference type="RuleBase" id="RU000477"/>
    </source>
</evidence>
<dbReference type="SUPFAM" id="SSF81338">
    <property type="entry name" value="Aquaporin-like"/>
    <property type="match status" value="1"/>
</dbReference>
<comment type="subcellular location">
    <subcellularLocation>
        <location evidence="1">Membrane</location>
        <topology evidence="1">Multi-pass membrane protein</topology>
    </subcellularLocation>
</comment>
<sequence>MEYTSEFFGTLVLIILGTGTSCQVFLGSSSEVTALPRGDWSSIGLGWAMAVALGVWASGGHINPAVTIALATWRDFPWRKVPGYIAAQLFGGFVGAAIIYGTYSHAINIVEGGVGIRTLKTAGLFSTFPVPYLSTANAFFSEFLATAMLLFGIMMFTDSKSKTCLPSPAFPVGLFFLVFAISAGLGMQTGFATNPARDLGPRILTAMVGYGDKVFTTRDHYWIWCPIIATICGAQVGTLAYDLFLFKGDEGVIQML</sequence>
<dbReference type="PANTHER" id="PTHR43829">
    <property type="entry name" value="AQUAPORIN OR AQUAGLYCEROPORIN RELATED"/>
    <property type="match status" value="1"/>
</dbReference>
<evidence type="ECO:0000256" key="3">
    <source>
        <dbReference type="ARBA" id="ARBA00022448"/>
    </source>
</evidence>
<name>A0A5C3M2U2_9AGAR</name>
<evidence type="ECO:0000313" key="12">
    <source>
        <dbReference type="Proteomes" id="UP000308652"/>
    </source>
</evidence>
<keyword evidence="12" id="KW-1185">Reference proteome</keyword>
<dbReference type="Proteomes" id="UP000308652">
    <property type="component" value="Unassembled WGS sequence"/>
</dbReference>
<dbReference type="PROSITE" id="PS00221">
    <property type="entry name" value="MIP"/>
    <property type="match status" value="1"/>
</dbReference>
<evidence type="ECO:0000256" key="6">
    <source>
        <dbReference type="ARBA" id="ARBA00022989"/>
    </source>
</evidence>
<evidence type="ECO:0000256" key="5">
    <source>
        <dbReference type="ARBA" id="ARBA00022737"/>
    </source>
</evidence>
<evidence type="ECO:0000256" key="2">
    <source>
        <dbReference type="ARBA" id="ARBA00006175"/>
    </source>
</evidence>
<keyword evidence="5" id="KW-0677">Repeat</keyword>
<accession>A0A5C3M2U2</accession>
<dbReference type="AlphaFoldDB" id="A0A5C3M2U2"/>
<feature type="transmembrane region" description="Helical" evidence="10">
    <location>
        <begin position="221"/>
        <end position="246"/>
    </location>
</feature>
<keyword evidence="7 10" id="KW-0472">Membrane</keyword>
<dbReference type="InterPro" id="IPR023271">
    <property type="entry name" value="Aquaporin-like"/>
</dbReference>
<gene>
    <name evidence="11" type="ORF">BDQ12DRAFT_650137</name>
</gene>
<reference evidence="11 12" key="1">
    <citation type="journal article" date="2019" name="Nat. Ecol. Evol.">
        <title>Megaphylogeny resolves global patterns of mushroom evolution.</title>
        <authorList>
            <person name="Varga T."/>
            <person name="Krizsan K."/>
            <person name="Foldi C."/>
            <person name="Dima B."/>
            <person name="Sanchez-Garcia M."/>
            <person name="Sanchez-Ramirez S."/>
            <person name="Szollosi G.J."/>
            <person name="Szarkandi J.G."/>
            <person name="Papp V."/>
            <person name="Albert L."/>
            <person name="Andreopoulos W."/>
            <person name="Angelini C."/>
            <person name="Antonin V."/>
            <person name="Barry K.W."/>
            <person name="Bougher N.L."/>
            <person name="Buchanan P."/>
            <person name="Buyck B."/>
            <person name="Bense V."/>
            <person name="Catcheside P."/>
            <person name="Chovatia M."/>
            <person name="Cooper J."/>
            <person name="Damon W."/>
            <person name="Desjardin D."/>
            <person name="Finy P."/>
            <person name="Geml J."/>
            <person name="Haridas S."/>
            <person name="Hughes K."/>
            <person name="Justo A."/>
            <person name="Karasinski D."/>
            <person name="Kautmanova I."/>
            <person name="Kiss B."/>
            <person name="Kocsube S."/>
            <person name="Kotiranta H."/>
            <person name="LaButti K.M."/>
            <person name="Lechner B.E."/>
            <person name="Liimatainen K."/>
            <person name="Lipzen A."/>
            <person name="Lukacs Z."/>
            <person name="Mihaltcheva S."/>
            <person name="Morgado L.N."/>
            <person name="Niskanen T."/>
            <person name="Noordeloos M.E."/>
            <person name="Ohm R.A."/>
            <person name="Ortiz-Santana B."/>
            <person name="Ovrebo C."/>
            <person name="Racz N."/>
            <person name="Riley R."/>
            <person name="Savchenko A."/>
            <person name="Shiryaev A."/>
            <person name="Soop K."/>
            <person name="Spirin V."/>
            <person name="Szebenyi C."/>
            <person name="Tomsovsky M."/>
            <person name="Tulloss R.E."/>
            <person name="Uehling J."/>
            <person name="Grigoriev I.V."/>
            <person name="Vagvolgyi C."/>
            <person name="Papp T."/>
            <person name="Martin F.M."/>
            <person name="Miettinen O."/>
            <person name="Hibbett D.S."/>
            <person name="Nagy L.G."/>
        </authorList>
    </citation>
    <scope>NUCLEOTIDE SEQUENCE [LARGE SCALE GENOMIC DNA]</scope>
    <source>
        <strain evidence="11 12">CBS 166.37</strain>
    </source>
</reference>
<evidence type="ECO:0000256" key="10">
    <source>
        <dbReference type="SAM" id="Phobius"/>
    </source>
</evidence>
<feature type="transmembrane region" description="Helical" evidence="10">
    <location>
        <begin position="169"/>
        <end position="191"/>
    </location>
</feature>
<protein>
    <submittedName>
        <fullName evidence="11">Aquaporin-like protein</fullName>
    </submittedName>
</protein>
<dbReference type="GO" id="GO:0015254">
    <property type="term" value="F:glycerol channel activity"/>
    <property type="evidence" value="ECO:0007669"/>
    <property type="project" value="TreeGrafter"/>
</dbReference>
<dbReference type="InterPro" id="IPR050363">
    <property type="entry name" value="MIP/Aquaporin"/>
</dbReference>
<dbReference type="Gene3D" id="1.20.1080.10">
    <property type="entry name" value="Glycerol uptake facilitator protein"/>
    <property type="match status" value="1"/>
</dbReference>
<evidence type="ECO:0000256" key="1">
    <source>
        <dbReference type="ARBA" id="ARBA00004141"/>
    </source>
</evidence>
<dbReference type="InterPro" id="IPR000425">
    <property type="entry name" value="MIP"/>
</dbReference>
<dbReference type="NCBIfam" id="TIGR00861">
    <property type="entry name" value="MIP"/>
    <property type="match status" value="1"/>
</dbReference>
<dbReference type="STRING" id="68775.A0A5C3M2U2"/>
<dbReference type="Pfam" id="PF00230">
    <property type="entry name" value="MIP"/>
    <property type="match status" value="1"/>
</dbReference>
<comment type="similarity">
    <text evidence="2 9">Belongs to the MIP/aquaporin (TC 1.A.8) family.</text>
</comment>
<comment type="catalytic activity">
    <reaction evidence="8">
        <text>H2O(in) = H2O(out)</text>
        <dbReference type="Rhea" id="RHEA:29667"/>
        <dbReference type="ChEBI" id="CHEBI:15377"/>
    </reaction>
</comment>
<dbReference type="PANTHER" id="PTHR43829:SF9">
    <property type="entry name" value="AQUAPORIN-9"/>
    <property type="match status" value="1"/>
</dbReference>
<keyword evidence="3 9" id="KW-0813">Transport</keyword>
<evidence type="ECO:0000256" key="8">
    <source>
        <dbReference type="ARBA" id="ARBA00034651"/>
    </source>
</evidence>